<evidence type="ECO:0000256" key="1">
    <source>
        <dbReference type="SAM" id="MobiDB-lite"/>
    </source>
</evidence>
<gene>
    <name evidence="2" type="ORF">B0J13DRAFT_540963</name>
</gene>
<keyword evidence="3" id="KW-1185">Reference proteome</keyword>
<sequence>MATPTWEGCTMHQRLRLSLSLLYLGVSTMLFPITKWLSECGSGVRACKLVWGISTPLSPLGSSQYRPVQHKWFETYQQEHHYKTKEEHLQGPLLSRMQTWMTTAMRPKNVVIKVTFPQFVLRLPRTVCPTVTSIDSMFVDRKGGVCKRGSKSRAPGPGITATLSQPTKSCKMPGGAR</sequence>
<comment type="caution">
    <text evidence="2">The sequence shown here is derived from an EMBL/GenBank/DDBJ whole genome shotgun (WGS) entry which is preliminary data.</text>
</comment>
<organism evidence="2 3">
    <name type="scientific">Dactylonectria estremocensis</name>
    <dbReference type="NCBI Taxonomy" id="1079267"/>
    <lineage>
        <taxon>Eukaryota</taxon>
        <taxon>Fungi</taxon>
        <taxon>Dikarya</taxon>
        <taxon>Ascomycota</taxon>
        <taxon>Pezizomycotina</taxon>
        <taxon>Sordariomycetes</taxon>
        <taxon>Hypocreomycetidae</taxon>
        <taxon>Hypocreales</taxon>
        <taxon>Nectriaceae</taxon>
        <taxon>Dactylonectria</taxon>
    </lineage>
</organism>
<dbReference type="Proteomes" id="UP000717696">
    <property type="component" value="Unassembled WGS sequence"/>
</dbReference>
<evidence type="ECO:0000313" key="3">
    <source>
        <dbReference type="Proteomes" id="UP000717696"/>
    </source>
</evidence>
<proteinExistence type="predicted"/>
<accession>A0A9P9JCI1</accession>
<name>A0A9P9JCI1_9HYPO</name>
<dbReference type="EMBL" id="JAGMUU010000002">
    <property type="protein sequence ID" value="KAH7160328.1"/>
    <property type="molecule type" value="Genomic_DNA"/>
</dbReference>
<protein>
    <submittedName>
        <fullName evidence="2">Uncharacterized protein</fullName>
    </submittedName>
</protein>
<dbReference type="AlphaFoldDB" id="A0A9P9JCI1"/>
<reference evidence="2" key="1">
    <citation type="journal article" date="2021" name="Nat. Commun.">
        <title>Genetic determinants of endophytism in the Arabidopsis root mycobiome.</title>
        <authorList>
            <person name="Mesny F."/>
            <person name="Miyauchi S."/>
            <person name="Thiergart T."/>
            <person name="Pickel B."/>
            <person name="Atanasova L."/>
            <person name="Karlsson M."/>
            <person name="Huettel B."/>
            <person name="Barry K.W."/>
            <person name="Haridas S."/>
            <person name="Chen C."/>
            <person name="Bauer D."/>
            <person name="Andreopoulos W."/>
            <person name="Pangilinan J."/>
            <person name="LaButti K."/>
            <person name="Riley R."/>
            <person name="Lipzen A."/>
            <person name="Clum A."/>
            <person name="Drula E."/>
            <person name="Henrissat B."/>
            <person name="Kohler A."/>
            <person name="Grigoriev I.V."/>
            <person name="Martin F.M."/>
            <person name="Hacquard S."/>
        </authorList>
    </citation>
    <scope>NUCLEOTIDE SEQUENCE</scope>
    <source>
        <strain evidence="2">MPI-CAGE-AT-0021</strain>
    </source>
</reference>
<feature type="region of interest" description="Disordered" evidence="1">
    <location>
        <begin position="146"/>
        <end position="177"/>
    </location>
</feature>
<evidence type="ECO:0000313" key="2">
    <source>
        <dbReference type="EMBL" id="KAH7160328.1"/>
    </source>
</evidence>